<keyword evidence="7 12" id="KW-0472">Membrane</keyword>
<dbReference type="PROSITE" id="PS00704">
    <property type="entry name" value="PROK_CO2_ANHYDRASE_1"/>
    <property type="match status" value="1"/>
</dbReference>
<keyword evidence="4 12" id="KW-0812">Transmembrane</keyword>
<evidence type="ECO:0000256" key="1">
    <source>
        <dbReference type="ARBA" id="ARBA00004141"/>
    </source>
</evidence>
<evidence type="ECO:0000256" key="10">
    <source>
        <dbReference type="ARBA" id="ARBA00048348"/>
    </source>
</evidence>
<feature type="transmembrane region" description="Helical" evidence="12">
    <location>
        <begin position="379"/>
        <end position="411"/>
    </location>
</feature>
<dbReference type="SMART" id="SM00947">
    <property type="entry name" value="Pro_CA"/>
    <property type="match status" value="1"/>
</dbReference>
<comment type="function">
    <text evidence="9">Catalyzes the reversible hydration of carbon dioxide to form bicarbonate.</text>
</comment>
<dbReference type="GO" id="GO:0055085">
    <property type="term" value="P:transmembrane transport"/>
    <property type="evidence" value="ECO:0007669"/>
    <property type="project" value="InterPro"/>
</dbReference>
<feature type="binding site" evidence="11">
    <location>
        <position position="633"/>
    </location>
    <ligand>
        <name>Zn(2+)</name>
        <dbReference type="ChEBI" id="CHEBI:29105"/>
    </ligand>
</feature>
<dbReference type="PANTHER" id="PTHR11814">
    <property type="entry name" value="SULFATE TRANSPORTER"/>
    <property type="match status" value="1"/>
</dbReference>
<keyword evidence="11" id="KW-0479">Metal-binding</keyword>
<dbReference type="AlphaFoldDB" id="A0A5A7SC18"/>
<feature type="transmembrane region" description="Helical" evidence="12">
    <location>
        <begin position="126"/>
        <end position="147"/>
    </location>
</feature>
<dbReference type="RefSeq" id="WP_149429791.1">
    <property type="nucleotide sequence ID" value="NZ_VLNY01000003.1"/>
</dbReference>
<feature type="binding site" evidence="11">
    <location>
        <position position="636"/>
    </location>
    <ligand>
        <name>Zn(2+)</name>
        <dbReference type="ChEBI" id="CHEBI:29105"/>
    </ligand>
</feature>
<dbReference type="OrthoDB" id="9771198at2"/>
<dbReference type="InterPro" id="IPR001765">
    <property type="entry name" value="Carbonic_anhydrase"/>
</dbReference>
<comment type="similarity">
    <text evidence="2">Belongs to the beta-class carbonic anhydrase family.</text>
</comment>
<feature type="transmembrane region" description="Helical" evidence="12">
    <location>
        <begin position="58"/>
        <end position="78"/>
    </location>
</feature>
<evidence type="ECO:0000256" key="4">
    <source>
        <dbReference type="ARBA" id="ARBA00022692"/>
    </source>
</evidence>
<evidence type="ECO:0000256" key="3">
    <source>
        <dbReference type="ARBA" id="ARBA00012925"/>
    </source>
</evidence>
<dbReference type="InterPro" id="IPR015892">
    <property type="entry name" value="Carbonic_anhydrase_CS"/>
</dbReference>
<feature type="binding site" evidence="11">
    <location>
        <position position="575"/>
    </location>
    <ligand>
        <name>Zn(2+)</name>
        <dbReference type="ChEBI" id="CHEBI:29105"/>
    </ligand>
</feature>
<gene>
    <name evidence="14" type="ORF">FOY51_08555</name>
</gene>
<dbReference type="GO" id="GO:0016020">
    <property type="term" value="C:membrane"/>
    <property type="evidence" value="ECO:0007669"/>
    <property type="project" value="UniProtKB-SubCell"/>
</dbReference>
<dbReference type="Pfam" id="PF00484">
    <property type="entry name" value="Pro_CA"/>
    <property type="match status" value="1"/>
</dbReference>
<evidence type="ECO:0000256" key="2">
    <source>
        <dbReference type="ARBA" id="ARBA00006217"/>
    </source>
</evidence>
<feature type="transmembrane region" description="Helical" evidence="12">
    <location>
        <begin position="209"/>
        <end position="228"/>
    </location>
</feature>
<dbReference type="Proteomes" id="UP000322244">
    <property type="component" value="Unassembled WGS sequence"/>
</dbReference>
<feature type="transmembrane region" description="Helical" evidence="12">
    <location>
        <begin position="333"/>
        <end position="359"/>
    </location>
</feature>
<dbReference type="EMBL" id="VLNY01000003">
    <property type="protein sequence ID" value="KAA0023446.1"/>
    <property type="molecule type" value="Genomic_DNA"/>
</dbReference>
<evidence type="ECO:0000259" key="13">
    <source>
        <dbReference type="Pfam" id="PF00916"/>
    </source>
</evidence>
<evidence type="ECO:0000256" key="7">
    <source>
        <dbReference type="ARBA" id="ARBA00023136"/>
    </source>
</evidence>
<comment type="cofactor">
    <cofactor evidence="11">
        <name>Zn(2+)</name>
        <dbReference type="ChEBI" id="CHEBI:29105"/>
    </cofactor>
    <text evidence="11">Binds 1 zinc ion per subunit.</text>
</comment>
<dbReference type="InterPro" id="IPR001902">
    <property type="entry name" value="SLC26A/SulP_fam"/>
</dbReference>
<dbReference type="InterPro" id="IPR036874">
    <property type="entry name" value="Carbonic_anhydrase_sf"/>
</dbReference>
<evidence type="ECO:0000256" key="8">
    <source>
        <dbReference type="ARBA" id="ARBA00023239"/>
    </source>
</evidence>
<accession>A0A5A7SC18</accession>
<reference evidence="14 15" key="1">
    <citation type="submission" date="2019-07" db="EMBL/GenBank/DDBJ databases">
        <title>Rhodococcus cavernicolus sp. nov., isolated from a cave.</title>
        <authorList>
            <person name="Lee S.D."/>
        </authorList>
    </citation>
    <scope>NUCLEOTIDE SEQUENCE [LARGE SCALE GENOMIC DNA]</scope>
    <source>
        <strain evidence="14 15">C1-24</strain>
    </source>
</reference>
<dbReference type="Gene3D" id="3.40.1050.10">
    <property type="entry name" value="Carbonic anhydrase"/>
    <property type="match status" value="1"/>
</dbReference>
<name>A0A5A7SC18_9NOCA</name>
<dbReference type="InterPro" id="IPR011547">
    <property type="entry name" value="SLC26A/SulP_dom"/>
</dbReference>
<feature type="binding site" evidence="11">
    <location>
        <position position="577"/>
    </location>
    <ligand>
        <name>Zn(2+)</name>
        <dbReference type="ChEBI" id="CHEBI:29105"/>
    </ligand>
</feature>
<dbReference type="SUPFAM" id="SSF53056">
    <property type="entry name" value="beta-carbonic anhydrase, cab"/>
    <property type="match status" value="1"/>
</dbReference>
<keyword evidence="15" id="KW-1185">Reference proteome</keyword>
<evidence type="ECO:0000313" key="14">
    <source>
        <dbReference type="EMBL" id="KAA0023446.1"/>
    </source>
</evidence>
<feature type="transmembrane region" description="Helical" evidence="12">
    <location>
        <begin position="98"/>
        <end position="119"/>
    </location>
</feature>
<dbReference type="GO" id="GO:0008270">
    <property type="term" value="F:zinc ion binding"/>
    <property type="evidence" value="ECO:0007669"/>
    <property type="project" value="InterPro"/>
</dbReference>
<evidence type="ECO:0000256" key="9">
    <source>
        <dbReference type="ARBA" id="ARBA00024993"/>
    </source>
</evidence>
<dbReference type="GO" id="GO:0015976">
    <property type="term" value="P:carbon utilization"/>
    <property type="evidence" value="ECO:0007669"/>
    <property type="project" value="InterPro"/>
</dbReference>
<keyword evidence="5 11" id="KW-0862">Zinc</keyword>
<dbReference type="Pfam" id="PF00916">
    <property type="entry name" value="Sulfate_transp"/>
    <property type="match status" value="1"/>
</dbReference>
<feature type="transmembrane region" description="Helical" evidence="12">
    <location>
        <begin position="31"/>
        <end position="51"/>
    </location>
</feature>
<evidence type="ECO:0000313" key="15">
    <source>
        <dbReference type="Proteomes" id="UP000322244"/>
    </source>
</evidence>
<sequence>MSTDTLIHSSTEKVAEPAEPSKLTNLLRHDLPASLVVFLVALPLSLGIAIASGAPIMAGLIAAIVGGVVAGAIGGSPLQVSGPAAGLTVVVAELIDKLGWQLTCLVTVGAGVLQILFGLSRMARAALAISPVVVHAMLAGIGVTIALQQVHVLLGGTSESSAFANITALPGQLLDLNIDDALIGGAVIAILLGWRMLPAAMRKVPAPLVAVVVATGISVLLPTDVARIEFDGSLFDSIGLPAMPDGQWSAVIMGIVTVALIASVESLLSAVAVDKMHNGPRSDFNREMLGQGSANMVSGAIGGLPITGVIVRSTTNVAAGAMSRASTIMHGGWVLLFSALLASVVQLIPKSALAGLLIVIGIQLVKMTHIKLARRTGDIWIYGVTLLGVVFLNLLEGVLVGLALAFGLLLWRIVRASIHTDEVAAGRWRVAIEGSCTFLALPRISAALASVPGGNVVDVDMTVDFVDHAAYDAITEWAAKYEANGGTVRINEVGGALMSSATAGPPIREAVDAPLRDMLAPRSADVSAPQSERSPAIAPIIDGIASYHRRHAPLMQPHMTELKDGQAPDSLFLTCADSRVMPNIITGTGPGDLFTVRNVGNLIPSNRADSSIEAALAFGIDELGVSSVVVCGHSGCGAMNALDGGACEPDWDGDPAVGEWLRHARTTMTNFASGHPVARAAEDAGFAPIDRLGMVNVATQLQTLTRHPVVGPAYSDGRVRLVGLFFDIATAQVIEISQSGISHIRS</sequence>
<dbReference type="GO" id="GO:0004089">
    <property type="term" value="F:carbonate dehydratase activity"/>
    <property type="evidence" value="ECO:0007669"/>
    <property type="project" value="UniProtKB-EC"/>
</dbReference>
<evidence type="ECO:0000256" key="11">
    <source>
        <dbReference type="PIRSR" id="PIRSR601765-1"/>
    </source>
</evidence>
<comment type="subcellular location">
    <subcellularLocation>
        <location evidence="1">Membrane</location>
        <topology evidence="1">Multi-pass membrane protein</topology>
    </subcellularLocation>
</comment>
<evidence type="ECO:0000256" key="5">
    <source>
        <dbReference type="ARBA" id="ARBA00022833"/>
    </source>
</evidence>
<feature type="transmembrane region" description="Helical" evidence="12">
    <location>
        <begin position="294"/>
        <end position="313"/>
    </location>
</feature>
<organism evidence="14 15">
    <name type="scientific">Antrihabitans cavernicola</name>
    <dbReference type="NCBI Taxonomy" id="2495913"/>
    <lineage>
        <taxon>Bacteria</taxon>
        <taxon>Bacillati</taxon>
        <taxon>Actinomycetota</taxon>
        <taxon>Actinomycetes</taxon>
        <taxon>Mycobacteriales</taxon>
        <taxon>Nocardiaceae</taxon>
        <taxon>Antrihabitans</taxon>
    </lineage>
</organism>
<dbReference type="EC" id="4.2.1.1" evidence="3"/>
<feature type="transmembrane region" description="Helical" evidence="12">
    <location>
        <begin position="181"/>
        <end position="197"/>
    </location>
</feature>
<proteinExistence type="inferred from homology"/>
<keyword evidence="8" id="KW-0456">Lyase</keyword>
<comment type="caution">
    <text evidence="14">The sequence shown here is derived from an EMBL/GenBank/DDBJ whole genome shotgun (WGS) entry which is preliminary data.</text>
</comment>
<evidence type="ECO:0000256" key="6">
    <source>
        <dbReference type="ARBA" id="ARBA00022989"/>
    </source>
</evidence>
<feature type="domain" description="SLC26A/SulP transporter" evidence="13">
    <location>
        <begin position="27"/>
        <end position="376"/>
    </location>
</feature>
<keyword evidence="6 12" id="KW-1133">Transmembrane helix</keyword>
<evidence type="ECO:0000256" key="12">
    <source>
        <dbReference type="SAM" id="Phobius"/>
    </source>
</evidence>
<protein>
    <recommendedName>
        <fullName evidence="3">carbonic anhydrase</fullName>
        <ecNumber evidence="3">4.2.1.1</ecNumber>
    </recommendedName>
</protein>
<feature type="transmembrane region" description="Helical" evidence="12">
    <location>
        <begin position="248"/>
        <end position="273"/>
    </location>
</feature>
<comment type="catalytic activity">
    <reaction evidence="10">
        <text>hydrogencarbonate + H(+) = CO2 + H2O</text>
        <dbReference type="Rhea" id="RHEA:10748"/>
        <dbReference type="ChEBI" id="CHEBI:15377"/>
        <dbReference type="ChEBI" id="CHEBI:15378"/>
        <dbReference type="ChEBI" id="CHEBI:16526"/>
        <dbReference type="ChEBI" id="CHEBI:17544"/>
        <dbReference type="EC" id="4.2.1.1"/>
    </reaction>
</comment>